<evidence type="ECO:0000256" key="8">
    <source>
        <dbReference type="ARBA" id="ARBA00022989"/>
    </source>
</evidence>
<feature type="domain" description="Cadherin" evidence="16">
    <location>
        <begin position="705"/>
        <end position="817"/>
    </location>
</feature>
<evidence type="ECO:0000256" key="4">
    <source>
        <dbReference type="ARBA" id="ARBA00022729"/>
    </source>
</evidence>
<dbReference type="SMART" id="SM00112">
    <property type="entry name" value="CA"/>
    <property type="match status" value="14"/>
</dbReference>
<feature type="domain" description="Cadherin" evidence="16">
    <location>
        <begin position="1385"/>
        <end position="1503"/>
    </location>
</feature>
<comment type="caution">
    <text evidence="17">The sequence shown here is derived from an EMBL/GenBank/DDBJ whole genome shotgun (WGS) entry which is preliminary data.</text>
</comment>
<dbReference type="Proteomes" id="UP001054837">
    <property type="component" value="Unassembled WGS sequence"/>
</dbReference>
<keyword evidence="18" id="KW-1185">Reference proteome</keyword>
<dbReference type="InterPro" id="IPR020894">
    <property type="entry name" value="Cadherin_CS"/>
</dbReference>
<dbReference type="FunFam" id="2.60.40.60:FF:000118">
    <property type="entry name" value="protocadherin Fat 4"/>
    <property type="match status" value="2"/>
</dbReference>
<keyword evidence="4 15" id="KW-0732">Signal</keyword>
<feature type="domain" description="Cadherin" evidence="16">
    <location>
        <begin position="939"/>
        <end position="1054"/>
    </location>
</feature>
<evidence type="ECO:0000256" key="6">
    <source>
        <dbReference type="ARBA" id="ARBA00022837"/>
    </source>
</evidence>
<dbReference type="PRINTS" id="PR00205">
    <property type="entry name" value="CADHERIN"/>
</dbReference>
<evidence type="ECO:0000256" key="15">
    <source>
        <dbReference type="SAM" id="SignalP"/>
    </source>
</evidence>
<dbReference type="CDD" id="cd11304">
    <property type="entry name" value="Cadherin_repeat"/>
    <property type="match status" value="14"/>
</dbReference>
<dbReference type="GO" id="GO:0005509">
    <property type="term" value="F:calcium ion binding"/>
    <property type="evidence" value="ECO:0007669"/>
    <property type="project" value="UniProtKB-UniRule"/>
</dbReference>
<dbReference type="GO" id="GO:0008013">
    <property type="term" value="F:beta-catenin binding"/>
    <property type="evidence" value="ECO:0007669"/>
    <property type="project" value="TreeGrafter"/>
</dbReference>
<evidence type="ECO:0000256" key="3">
    <source>
        <dbReference type="ARBA" id="ARBA00022692"/>
    </source>
</evidence>
<name>A0AAV4WUI6_9ARAC</name>
<dbReference type="GO" id="GO:0016342">
    <property type="term" value="C:catenin complex"/>
    <property type="evidence" value="ECO:0007669"/>
    <property type="project" value="TreeGrafter"/>
</dbReference>
<dbReference type="InterPro" id="IPR039808">
    <property type="entry name" value="Cadherin"/>
</dbReference>
<dbReference type="FunFam" id="2.60.40.60:FF:000020">
    <property type="entry name" value="Dachsous cadherin-related 1b"/>
    <property type="match status" value="1"/>
</dbReference>
<dbReference type="PROSITE" id="PS50268">
    <property type="entry name" value="CADHERIN_2"/>
    <property type="match status" value="14"/>
</dbReference>
<evidence type="ECO:0000256" key="14">
    <source>
        <dbReference type="SAM" id="Phobius"/>
    </source>
</evidence>
<proteinExistence type="predicted"/>
<evidence type="ECO:0000256" key="10">
    <source>
        <dbReference type="ARBA" id="ARBA00023180"/>
    </source>
</evidence>
<dbReference type="InterPro" id="IPR015919">
    <property type="entry name" value="Cadherin-like_sf"/>
</dbReference>
<dbReference type="FunFam" id="2.60.40.60:FF:000135">
    <property type="entry name" value="cadherin-23 isoform X1"/>
    <property type="match status" value="1"/>
</dbReference>
<dbReference type="Gene3D" id="2.60.40.60">
    <property type="entry name" value="Cadherins"/>
    <property type="match status" value="14"/>
</dbReference>
<dbReference type="PANTHER" id="PTHR24027">
    <property type="entry name" value="CADHERIN-23"/>
    <property type="match status" value="1"/>
</dbReference>
<keyword evidence="10" id="KW-0325">Glycoprotein</keyword>
<dbReference type="PANTHER" id="PTHR24027:SF438">
    <property type="entry name" value="CADHERIN 23"/>
    <property type="match status" value="1"/>
</dbReference>
<evidence type="ECO:0000256" key="1">
    <source>
        <dbReference type="ARBA" id="ARBA00004251"/>
    </source>
</evidence>
<protein>
    <submittedName>
        <fullName evidence="17">Cadherin-23</fullName>
    </submittedName>
</protein>
<evidence type="ECO:0000256" key="11">
    <source>
        <dbReference type="ARBA" id="ARBA00059331"/>
    </source>
</evidence>
<comment type="subcellular location">
    <subcellularLocation>
        <location evidence="1">Cell membrane</location>
        <topology evidence="1">Single-pass type I membrane protein</topology>
    </subcellularLocation>
</comment>
<feature type="domain" description="Cadherin" evidence="16">
    <location>
        <begin position="1277"/>
        <end position="1384"/>
    </location>
</feature>
<gene>
    <name evidence="17" type="primary">Cdh23</name>
    <name evidence="17" type="ORF">CDAR_317911</name>
</gene>
<feature type="domain" description="Cadherin" evidence="16">
    <location>
        <begin position="143"/>
        <end position="252"/>
    </location>
</feature>
<keyword evidence="7" id="KW-0130">Cell adhesion</keyword>
<dbReference type="EMBL" id="BPLQ01015033">
    <property type="protein sequence ID" value="GIY85335.1"/>
    <property type="molecule type" value="Genomic_DNA"/>
</dbReference>
<evidence type="ECO:0000256" key="5">
    <source>
        <dbReference type="ARBA" id="ARBA00022737"/>
    </source>
</evidence>
<evidence type="ECO:0000259" key="16">
    <source>
        <dbReference type="PROSITE" id="PS50268"/>
    </source>
</evidence>
<dbReference type="SUPFAM" id="SSF49313">
    <property type="entry name" value="Cadherin-like"/>
    <property type="match status" value="14"/>
</dbReference>
<dbReference type="GO" id="GO:0016477">
    <property type="term" value="P:cell migration"/>
    <property type="evidence" value="ECO:0007669"/>
    <property type="project" value="TreeGrafter"/>
</dbReference>
<dbReference type="FunFam" id="2.60.40.60:FF:000345">
    <property type="entry name" value="Cadherin 2"/>
    <property type="match status" value="1"/>
</dbReference>
<dbReference type="Pfam" id="PF00028">
    <property type="entry name" value="Cadherin"/>
    <property type="match status" value="11"/>
</dbReference>
<feature type="signal peptide" evidence="15">
    <location>
        <begin position="1"/>
        <end position="26"/>
    </location>
</feature>
<keyword evidence="5" id="KW-0677">Repeat</keyword>
<feature type="domain" description="Cadherin" evidence="16">
    <location>
        <begin position="591"/>
        <end position="704"/>
    </location>
</feature>
<dbReference type="GO" id="GO:0060429">
    <property type="term" value="P:epithelium development"/>
    <property type="evidence" value="ECO:0007669"/>
    <property type="project" value="UniProtKB-ARBA"/>
</dbReference>
<feature type="domain" description="Cadherin" evidence="16">
    <location>
        <begin position="481"/>
        <end position="590"/>
    </location>
</feature>
<organism evidence="17 18">
    <name type="scientific">Caerostris darwini</name>
    <dbReference type="NCBI Taxonomy" id="1538125"/>
    <lineage>
        <taxon>Eukaryota</taxon>
        <taxon>Metazoa</taxon>
        <taxon>Ecdysozoa</taxon>
        <taxon>Arthropoda</taxon>
        <taxon>Chelicerata</taxon>
        <taxon>Arachnida</taxon>
        <taxon>Araneae</taxon>
        <taxon>Araneomorphae</taxon>
        <taxon>Entelegynae</taxon>
        <taxon>Araneoidea</taxon>
        <taxon>Araneidae</taxon>
        <taxon>Caerostris</taxon>
    </lineage>
</organism>
<reference evidence="17 18" key="1">
    <citation type="submission" date="2021-06" db="EMBL/GenBank/DDBJ databases">
        <title>Caerostris darwini draft genome.</title>
        <authorList>
            <person name="Kono N."/>
            <person name="Arakawa K."/>
        </authorList>
    </citation>
    <scope>NUCLEOTIDE SEQUENCE [LARGE SCALE GENOMIC DNA]</scope>
</reference>
<keyword evidence="3 14" id="KW-0812">Transmembrane</keyword>
<sequence>MQRARVMKVALLLVLCFYGIPPSVKANSPPKFALEGASEIVVKVREGSDSIGKLLYRLRGEDADGDRLTFGVVGPVGQEILRFERLGATEANVYLNKELDREMADSYSLVLTLTDGRLGDGQFIRHSMLIIVEDVNDNEPVFKSFRSTINVREDSPPKILETVEAIDSDAGPFGQVLYQLGNVDKDTSKIFSVQTTQGKGVISLIGSLDYERKSLYQLRVLAIDRANTGRRNTATAAIVIKVEDVEDQPPVFISVPSVTRIPEDLPINSAVLSVKAIDGDRGVNNAITYRISKGSRGLFSIDRTSGLVIVSGKLDRENTDNRNGAFILEIEAQEIALGVYPSPSVTTEVTIIVTDVNDETPTFLSRQYIAEINENAEVNVPVNLLGSSTAEVIDHDQGNNGTFKIFLEGDDSVFDVTPSEGVNEASFLIRVKNSVALDYERIQEFNFRIVAQETVPILPKSSTADVTVYIRDVNDNFPEFSEDVYRVSVPENAEAGTILTTIRAHDKDSGDFGTKGIRYTDIRGQIADKLHLDPVSGVISIKGADHGMDRETTSQYFVTVEARDSNGLGNRNTVQLVISVDDVNDNTPRFLQQKYEARLNENEDNFLTPLIVQAQDDDLRGSSNSQVRYQIVEGDINKNFTINQMTGEIRPRTVVDFEKMSNEKGDIRTFRLKVRAYDLGTPSLYSDVPVIIYVQDVNDFPPIFMQPYYSKSIPEDIEPGTSVVQVKALDGDHSSSNSQVVYRIQSGAQDKFVIDANTGVISVARGANLDPDRTIPKSNFYLLDVVALDGGIGIEQQQNRVPVNISIMDVNNKAPKFVDPTPATISESAPVGTVVTKVSATDADERPVLRFSVDYRSSEGRTEEGALVSPTEYDYSNIFSINAMDGTISVGKALDREKLEVIRLVIKVEDLAAATKEQTSTATLTIKIEDVNDNRPRFQRRYYRQAVTENTKPGSPIVTVVAEDADRNRSLTYSLQGNSDIIGLVGMDKKSESTGLLWLHPVTGEVSVSNKIDREMFSWLNVTVIATDNGVPPLSGAADIFIQVLDENDNNPVFISSASDFSVAEDVSIGTEVALVQATDADVGEYGKITYLLDTSSTQGRFRINKETGSITVASPLDREEKDSYTLVVQAWDNYDYGFSTGESRKAFKQITVRVTDVNDEAPIFVKQEVCATVTEFHRIKDTIFMVSASDADDALTPNGKLQFSLVGGNDEGLFGIENQDSNTARVVSRYSLRGRFGNYSLVLQAQDMGNPPLQTTSRFQVCVTDVNDNSPVFVKPPQNYTIRVLENATLGSSVVEVNAQDADVGSNGEVRYRFKKLANNHWKAFTIHEISGIITVKEPLDRERQKVYEVRVEAYDLGQPTSLSTDLDLTIYIVNVDDNAPEFTEDDYEVIFTENLEPGKESFKLIATVDKDDDTGSRKPIPCYFIVGGNNLARFKLDIFTHQLYATEVLDREEKQNYSLIVQASDDCFHQPSPMSHFDPRDNSLLQVHVGVRDINDNPPRFIKRIFTGGITSETDFGTAFMIVKAIDLDMGKNAVVSYYIAGSVQMTLSEGLESLKASPFIVNKDTGVISLNFDPQKGMKGYFDFEVIANDTDGLFDTSRVFIYLLREDQRVRFVLRLTPEEIREKLEKFREVLSNITGAIVNVDETKYHENRDGSVDKKKSDLYLHFVNREDNSIMEVGTVLSLIDKNIEFLDELFKEFNVLYSEPADTAVVDTNMEAQVRAWLIGLSIFLAIMLVLVISLCFTQRSRYERKLKAATATAFGSQDSALNRMDVPNTNQHSVEGSNPIWMHSYDNEWYKEDEQISHNSGDNNSLDENAISEISPSSEHTKSVPGVRNHQLSPARHVPENNYVQHVKNGLRGPAPRRPNYGGANIPPAKLITSINTNNKPVKNGGHVMDSDDASSGLLSHDSIDTKRQNDLNKCNAVYSYEQIPKLITAPHITNLETSEL</sequence>
<feature type="domain" description="Cadherin" evidence="16">
    <location>
        <begin position="1055"/>
        <end position="1165"/>
    </location>
</feature>
<keyword evidence="8 14" id="KW-1133">Transmembrane helix</keyword>
<dbReference type="GO" id="GO:0009653">
    <property type="term" value="P:anatomical structure morphogenesis"/>
    <property type="evidence" value="ECO:0007669"/>
    <property type="project" value="UniProtKB-ARBA"/>
</dbReference>
<evidence type="ECO:0000256" key="13">
    <source>
        <dbReference type="SAM" id="MobiDB-lite"/>
    </source>
</evidence>
<keyword evidence="9 14" id="KW-0472">Membrane</keyword>
<evidence type="ECO:0000256" key="9">
    <source>
        <dbReference type="ARBA" id="ARBA00023136"/>
    </source>
</evidence>
<evidence type="ECO:0000313" key="18">
    <source>
        <dbReference type="Proteomes" id="UP001054837"/>
    </source>
</evidence>
<feature type="domain" description="Cadherin" evidence="16">
    <location>
        <begin position="36"/>
        <end position="142"/>
    </location>
</feature>
<dbReference type="FunFam" id="2.60.40.60:FF:000168">
    <property type="entry name" value="Cadherin-related family member 2"/>
    <property type="match status" value="1"/>
</dbReference>
<evidence type="ECO:0000256" key="7">
    <source>
        <dbReference type="ARBA" id="ARBA00022889"/>
    </source>
</evidence>
<dbReference type="FunFam" id="2.60.40.60:FF:000306">
    <property type="entry name" value="Cadherin 23"/>
    <property type="match status" value="1"/>
</dbReference>
<evidence type="ECO:0000256" key="12">
    <source>
        <dbReference type="PROSITE-ProRule" id="PRU00043"/>
    </source>
</evidence>
<dbReference type="GO" id="GO:0045296">
    <property type="term" value="F:cadherin binding"/>
    <property type="evidence" value="ECO:0007669"/>
    <property type="project" value="TreeGrafter"/>
</dbReference>
<feature type="domain" description="Cadherin" evidence="16">
    <location>
        <begin position="364"/>
        <end position="480"/>
    </location>
</feature>
<dbReference type="InterPro" id="IPR002126">
    <property type="entry name" value="Cadherin-like_dom"/>
</dbReference>
<feature type="domain" description="Cadherin" evidence="16">
    <location>
        <begin position="817"/>
        <end position="938"/>
    </location>
</feature>
<accession>A0AAV4WUI6</accession>
<feature type="domain" description="Cadherin" evidence="16">
    <location>
        <begin position="253"/>
        <end position="363"/>
    </location>
</feature>
<keyword evidence="6 12" id="KW-0106">Calcium</keyword>
<dbReference type="GO" id="GO:0007156">
    <property type="term" value="P:homophilic cell adhesion via plasma membrane adhesion molecules"/>
    <property type="evidence" value="ECO:0007669"/>
    <property type="project" value="InterPro"/>
</dbReference>
<comment type="function">
    <text evidence="11">Cadherins are calcium-dependent cell adhesion proteins. They preferentially interact with themselves in a homophilic manner in connecting cells.</text>
</comment>
<keyword evidence="2" id="KW-1003">Cell membrane</keyword>
<feature type="domain" description="Cadherin" evidence="16">
    <location>
        <begin position="1166"/>
        <end position="1274"/>
    </location>
</feature>
<feature type="chain" id="PRO_5043966266" evidence="15">
    <location>
        <begin position="27"/>
        <end position="1951"/>
    </location>
</feature>
<feature type="domain" description="Cadherin" evidence="16">
    <location>
        <begin position="1504"/>
        <end position="1624"/>
    </location>
</feature>
<dbReference type="PROSITE" id="PS00232">
    <property type="entry name" value="CADHERIN_1"/>
    <property type="match status" value="7"/>
</dbReference>
<dbReference type="FunFam" id="2.60.40.60:FF:000098">
    <property type="entry name" value="cadherin-23 isoform X1"/>
    <property type="match status" value="1"/>
</dbReference>
<feature type="region of interest" description="Disordered" evidence="13">
    <location>
        <begin position="1824"/>
        <end position="1850"/>
    </location>
</feature>
<dbReference type="FunFam" id="2.60.40.60:FF:000124">
    <property type="entry name" value="Cadherin-related family member 1"/>
    <property type="match status" value="1"/>
</dbReference>
<evidence type="ECO:0000256" key="2">
    <source>
        <dbReference type="ARBA" id="ARBA00022475"/>
    </source>
</evidence>
<feature type="transmembrane region" description="Helical" evidence="14">
    <location>
        <begin position="1725"/>
        <end position="1747"/>
    </location>
</feature>
<evidence type="ECO:0000313" key="17">
    <source>
        <dbReference type="EMBL" id="GIY85335.1"/>
    </source>
</evidence>